<organism evidence="4 5">
    <name type="scientific">Endozoicomonas lisbonensis</name>
    <dbReference type="NCBI Taxonomy" id="3120522"/>
    <lineage>
        <taxon>Bacteria</taxon>
        <taxon>Pseudomonadati</taxon>
        <taxon>Pseudomonadota</taxon>
        <taxon>Gammaproteobacteria</taxon>
        <taxon>Oceanospirillales</taxon>
        <taxon>Endozoicomonadaceae</taxon>
        <taxon>Endozoicomonas</taxon>
    </lineage>
</organism>
<dbReference type="EMBL" id="JBEWTB010000002">
    <property type="protein sequence ID" value="MET4757084.1"/>
    <property type="molecule type" value="Genomic_DNA"/>
</dbReference>
<evidence type="ECO:0000256" key="1">
    <source>
        <dbReference type="ARBA" id="ARBA00007118"/>
    </source>
</evidence>
<comment type="caution">
    <text evidence="4">The sequence shown here is derived from an EMBL/GenBank/DDBJ whole genome shotgun (WGS) entry which is preliminary data.</text>
</comment>
<protein>
    <submittedName>
        <fullName evidence="4">Nitroreductase</fullName>
    </submittedName>
</protein>
<dbReference type="RefSeq" id="WP_354007261.1">
    <property type="nucleotide sequence ID" value="NZ_JBEWTA010000001.1"/>
</dbReference>
<dbReference type="InterPro" id="IPR000415">
    <property type="entry name" value="Nitroreductase-like"/>
</dbReference>
<evidence type="ECO:0000259" key="3">
    <source>
        <dbReference type="Pfam" id="PF00881"/>
    </source>
</evidence>
<evidence type="ECO:0000313" key="4">
    <source>
        <dbReference type="EMBL" id="MET4757084.1"/>
    </source>
</evidence>
<dbReference type="PANTHER" id="PTHR43673">
    <property type="entry name" value="NAD(P)H NITROREDUCTASE YDGI-RELATED"/>
    <property type="match status" value="1"/>
</dbReference>
<evidence type="ECO:0000313" key="5">
    <source>
        <dbReference type="Proteomes" id="UP001549366"/>
    </source>
</evidence>
<dbReference type="Proteomes" id="UP001549366">
    <property type="component" value="Unassembled WGS sequence"/>
</dbReference>
<dbReference type="PANTHER" id="PTHR43673:SF10">
    <property type="entry name" value="NADH DEHYDROGENASE_NAD(P)H NITROREDUCTASE XCC3605-RELATED"/>
    <property type="match status" value="1"/>
</dbReference>
<dbReference type="SUPFAM" id="SSF55469">
    <property type="entry name" value="FMN-dependent nitroreductase-like"/>
    <property type="match status" value="1"/>
</dbReference>
<keyword evidence="5" id="KW-1185">Reference proteome</keyword>
<proteinExistence type="inferred from homology"/>
<sequence length="243" mass="27572">MNKPLASSFEQIVNSRRAVRKYEQDTPFDHEAVRKAIELATLAPNSSNMQLWEFHRVISSEAREQVARCCMGQSAARMARELVVIVVRPDKWKKHAHINAGKIREAYKDQNDAKARRAHGYYEKLIPMLYNNDRFGVRGAVRKLLTFLRGLSRPTVREVSRSDVRVSIHKSAGLAAMTFMYAMKSRGYDTCPLEGFDSRRVKTCLGLPGGSEITMIIGCGKGTSDGVYSERFRVPLDEVMFEH</sequence>
<accession>A0ABV2SI85</accession>
<evidence type="ECO:0000256" key="2">
    <source>
        <dbReference type="ARBA" id="ARBA00023002"/>
    </source>
</evidence>
<keyword evidence="2" id="KW-0560">Oxidoreductase</keyword>
<comment type="similarity">
    <text evidence="1">Belongs to the nitroreductase family.</text>
</comment>
<dbReference type="InterPro" id="IPR029479">
    <property type="entry name" value="Nitroreductase"/>
</dbReference>
<reference evidence="4 5" key="1">
    <citation type="submission" date="2024-06" db="EMBL/GenBank/DDBJ databases">
        <title>Genomic Encyclopedia of Type Strains, Phase V (KMG-V): Genome sequencing to study the core and pangenomes of soil and plant-associated prokaryotes.</title>
        <authorList>
            <person name="Whitman W."/>
        </authorList>
    </citation>
    <scope>NUCLEOTIDE SEQUENCE [LARGE SCALE GENOMIC DNA]</scope>
    <source>
        <strain evidence="4 5">NE40</strain>
    </source>
</reference>
<gene>
    <name evidence="4" type="ORF">V5J35_002276</name>
</gene>
<dbReference type="Gene3D" id="3.40.109.10">
    <property type="entry name" value="NADH Oxidase"/>
    <property type="match status" value="1"/>
</dbReference>
<name>A0ABV2SI85_9GAMM</name>
<feature type="domain" description="Nitroreductase" evidence="3">
    <location>
        <begin position="14"/>
        <end position="221"/>
    </location>
</feature>
<dbReference type="Pfam" id="PF00881">
    <property type="entry name" value="Nitroreductase"/>
    <property type="match status" value="1"/>
</dbReference>